<accession>A0ABV1M352</accession>
<dbReference type="InterPro" id="IPR036388">
    <property type="entry name" value="WH-like_DNA-bd_sf"/>
</dbReference>
<dbReference type="InterPro" id="IPR016032">
    <property type="entry name" value="Sig_transdc_resp-reg_C-effctor"/>
</dbReference>
<name>A0ABV1M352_9NEIS</name>
<evidence type="ECO:0000313" key="3">
    <source>
        <dbReference type="Proteomes" id="UP001433638"/>
    </source>
</evidence>
<reference evidence="2" key="1">
    <citation type="submission" date="2024-06" db="EMBL/GenBank/DDBJ databases">
        <title>Genome sequence of Vogesella sp. MAHUQ-64.</title>
        <authorList>
            <person name="Huq M.A."/>
        </authorList>
    </citation>
    <scope>NUCLEOTIDE SEQUENCE</scope>
    <source>
        <strain evidence="2">MAHUQ-64</strain>
    </source>
</reference>
<proteinExistence type="predicted"/>
<evidence type="ECO:0000313" key="2">
    <source>
        <dbReference type="EMBL" id="MEQ6290608.1"/>
    </source>
</evidence>
<comment type="caution">
    <text evidence="2">The sequence shown here is derived from an EMBL/GenBank/DDBJ whole genome shotgun (WGS) entry which is preliminary data.</text>
</comment>
<dbReference type="Gene3D" id="1.10.10.10">
    <property type="entry name" value="Winged helix-like DNA-binding domain superfamily/Winged helix DNA-binding domain"/>
    <property type="match status" value="1"/>
</dbReference>
<gene>
    <name evidence="2" type="ORF">ABNW52_08270</name>
</gene>
<dbReference type="PROSITE" id="PS50043">
    <property type="entry name" value="HTH_LUXR_2"/>
    <property type="match status" value="1"/>
</dbReference>
<sequence length="360" mass="40556">MRTIKVNYIIEKMLLAVAGELPWSFVLADLCVIMQADMSLMTCWNTETFLPEWSINYNLPDSIAIGYQGYYSALDPLLPIGVRSPELKWLATNKVVSNKFVERSEYFQDFLIPSGILYVAGCNLYKSDSACVSITFEREKARDPFNEEDFAKMGVVVKNLSLAIKAYCKTLNSQAERDILHSYLDLRGRAFYVMDKNRKIRHISCGDDFDQTFNGNVKIKDGFLFMATVQQNYSLDKAIEVAMTCGLETSFSSLGVMGSKLNVNVSVLNSNGFQSCLLISFSNDCNKEIQNKDRVNDFFSKQKLSVAERKVALAIVDGLTVRDYCVQTSLSAATVRTQLKNIFRKTGCSRQADLIRLANQ</sequence>
<evidence type="ECO:0000259" key="1">
    <source>
        <dbReference type="PROSITE" id="PS50043"/>
    </source>
</evidence>
<organism evidence="2 3">
    <name type="scientific">Vogesella oryzagri</name>
    <dbReference type="NCBI Taxonomy" id="3160864"/>
    <lineage>
        <taxon>Bacteria</taxon>
        <taxon>Pseudomonadati</taxon>
        <taxon>Pseudomonadota</taxon>
        <taxon>Betaproteobacteria</taxon>
        <taxon>Neisseriales</taxon>
        <taxon>Chromobacteriaceae</taxon>
        <taxon>Vogesella</taxon>
    </lineage>
</organism>
<dbReference type="RefSeq" id="WP_349586255.1">
    <property type="nucleotide sequence ID" value="NZ_JBEFLD010000004.1"/>
</dbReference>
<keyword evidence="3" id="KW-1185">Reference proteome</keyword>
<dbReference type="EMBL" id="JBEFLD010000004">
    <property type="protein sequence ID" value="MEQ6290608.1"/>
    <property type="molecule type" value="Genomic_DNA"/>
</dbReference>
<dbReference type="InterPro" id="IPR000792">
    <property type="entry name" value="Tscrpt_reg_LuxR_C"/>
</dbReference>
<dbReference type="SUPFAM" id="SSF46894">
    <property type="entry name" value="C-terminal effector domain of the bipartite response regulators"/>
    <property type="match status" value="1"/>
</dbReference>
<feature type="domain" description="HTH luxR-type" evidence="1">
    <location>
        <begin position="297"/>
        <end position="360"/>
    </location>
</feature>
<protein>
    <submittedName>
        <fullName evidence="2">Helix-turn-helix transcriptional regulator</fullName>
    </submittedName>
</protein>
<dbReference type="Proteomes" id="UP001433638">
    <property type="component" value="Unassembled WGS sequence"/>
</dbReference>
<dbReference type="SMART" id="SM00421">
    <property type="entry name" value="HTH_LUXR"/>
    <property type="match status" value="1"/>
</dbReference>